<reference evidence="1 2" key="1">
    <citation type="journal article" date="2015" name="Genome Biol. Evol.">
        <title>Comparative Genomics of a Bacterivorous Green Alga Reveals Evolutionary Causalities and Consequences of Phago-Mixotrophic Mode of Nutrition.</title>
        <authorList>
            <person name="Burns J.A."/>
            <person name="Paasch A."/>
            <person name="Narechania A."/>
            <person name="Kim E."/>
        </authorList>
    </citation>
    <scope>NUCLEOTIDE SEQUENCE [LARGE SCALE GENOMIC DNA]</scope>
    <source>
        <strain evidence="1 2">PLY_AMNH</strain>
    </source>
</reference>
<name>A0AAE0L5P8_9CHLO</name>
<accession>A0AAE0L5P8</accession>
<evidence type="ECO:0000313" key="1">
    <source>
        <dbReference type="EMBL" id="KAK3272660.1"/>
    </source>
</evidence>
<protein>
    <submittedName>
        <fullName evidence="1">Uncharacterized protein</fullName>
    </submittedName>
</protein>
<evidence type="ECO:0000313" key="2">
    <source>
        <dbReference type="Proteomes" id="UP001190700"/>
    </source>
</evidence>
<dbReference type="Proteomes" id="UP001190700">
    <property type="component" value="Unassembled WGS sequence"/>
</dbReference>
<gene>
    <name evidence="1" type="ORF">CYMTET_19058</name>
</gene>
<sequence length="341" mass="38792">MGSNILHELVTIQLTYTQIIQRLEAKDARDIRRQLLLINYCQSLKRKTEARQSGSSKRLRRRRHVHKPKIKQRAVGYIVIIAGEKSSRVKIWCGTDVNAMRKGPLAAVFNCLADKIPEESWNALTSSDTCESALQHDIACKVIADHIFQGEITVEDVRGLLERKDQERANSHFQRTDVHERLLKEKPRYSQLHAELVERLQGLLEEKYTHTEDDIPTQARPDDEEEIMKLDAVPTVTAPPTSPDQQLPAPERTDKALSDLRSFSDMLSSDCNEVSLGRDKAPLDRFCTEQSSIGITRHRKDVMDQPQTKLGRNWQHAEQAPTVSDVELSSQHALLEMCCTG</sequence>
<dbReference type="EMBL" id="LGRX02008854">
    <property type="protein sequence ID" value="KAK3272660.1"/>
    <property type="molecule type" value="Genomic_DNA"/>
</dbReference>
<organism evidence="1 2">
    <name type="scientific">Cymbomonas tetramitiformis</name>
    <dbReference type="NCBI Taxonomy" id="36881"/>
    <lineage>
        <taxon>Eukaryota</taxon>
        <taxon>Viridiplantae</taxon>
        <taxon>Chlorophyta</taxon>
        <taxon>Pyramimonadophyceae</taxon>
        <taxon>Pyramimonadales</taxon>
        <taxon>Pyramimonadaceae</taxon>
        <taxon>Cymbomonas</taxon>
    </lineage>
</organism>
<keyword evidence="2" id="KW-1185">Reference proteome</keyword>
<dbReference type="AlphaFoldDB" id="A0AAE0L5P8"/>
<proteinExistence type="predicted"/>
<comment type="caution">
    <text evidence="1">The sequence shown here is derived from an EMBL/GenBank/DDBJ whole genome shotgun (WGS) entry which is preliminary data.</text>
</comment>